<comment type="similarity">
    <text evidence="1">Belongs to the canopy family.</text>
</comment>
<evidence type="ECO:0000256" key="3">
    <source>
        <dbReference type="SAM" id="SignalP"/>
    </source>
</evidence>
<organism evidence="5 6">
    <name type="scientific">Heterodera schachtii</name>
    <name type="common">Sugarbeet cyst nematode worm</name>
    <name type="synonym">Tylenchus schachtii</name>
    <dbReference type="NCBI Taxonomy" id="97005"/>
    <lineage>
        <taxon>Eukaryota</taxon>
        <taxon>Metazoa</taxon>
        <taxon>Ecdysozoa</taxon>
        <taxon>Nematoda</taxon>
        <taxon>Chromadorea</taxon>
        <taxon>Rhabditida</taxon>
        <taxon>Tylenchina</taxon>
        <taxon>Tylenchomorpha</taxon>
        <taxon>Tylenchoidea</taxon>
        <taxon>Heteroderidae</taxon>
        <taxon>Heteroderinae</taxon>
        <taxon>Heterodera</taxon>
    </lineage>
</organism>
<name>A0ABD2IXE2_HETSC</name>
<evidence type="ECO:0000259" key="4">
    <source>
        <dbReference type="Pfam" id="PF11938"/>
    </source>
</evidence>
<comment type="caution">
    <text evidence="5">The sequence shown here is derived from an EMBL/GenBank/DDBJ whole genome shotgun (WGS) entry which is preliminary data.</text>
</comment>
<sequence length="180" mass="21295">MFLVALFQLLPQHSSASVDHFEQYMPTKCEACRMFARELESNARRLSSKMPRDEAEAWLVDELEQLCPRMLDYRLHKDRQGLARFAKERTGTANAIKRLKERGVQVKLDVDDALLDRPSVESAKLKEHCEWMVEEFEQDIDRWFINLRHRKTLEEFLCSGRLADEFDETCAESDRREELK</sequence>
<evidence type="ECO:0000313" key="5">
    <source>
        <dbReference type="EMBL" id="KAL3082862.1"/>
    </source>
</evidence>
<feature type="chain" id="PRO_5044848097" description="DUF3456 domain-containing protein" evidence="3">
    <location>
        <begin position="17"/>
        <end position="180"/>
    </location>
</feature>
<dbReference type="InterPro" id="IPR021852">
    <property type="entry name" value="DUF3456"/>
</dbReference>
<dbReference type="Proteomes" id="UP001620645">
    <property type="component" value="Unassembled WGS sequence"/>
</dbReference>
<feature type="signal peptide" evidence="3">
    <location>
        <begin position="1"/>
        <end position="16"/>
    </location>
</feature>
<accession>A0ABD2IXE2</accession>
<evidence type="ECO:0000313" key="6">
    <source>
        <dbReference type="Proteomes" id="UP001620645"/>
    </source>
</evidence>
<proteinExistence type="inferred from homology"/>
<dbReference type="Pfam" id="PF11938">
    <property type="entry name" value="DUF3456"/>
    <property type="match status" value="1"/>
</dbReference>
<reference evidence="5 6" key="1">
    <citation type="submission" date="2024-10" db="EMBL/GenBank/DDBJ databases">
        <authorList>
            <person name="Kim D."/>
        </authorList>
    </citation>
    <scope>NUCLEOTIDE SEQUENCE [LARGE SCALE GENOMIC DNA]</scope>
    <source>
        <strain evidence="5">Taebaek</strain>
    </source>
</reference>
<feature type="domain" description="DUF3456" evidence="4">
    <location>
        <begin position="47"/>
        <end position="161"/>
    </location>
</feature>
<protein>
    <recommendedName>
        <fullName evidence="4">DUF3456 domain-containing protein</fullName>
    </recommendedName>
</protein>
<dbReference type="PANTHER" id="PTHR15382:SF8">
    <property type="entry name" value="CANOPY B"/>
    <property type="match status" value="1"/>
</dbReference>
<keyword evidence="6" id="KW-1185">Reference proteome</keyword>
<gene>
    <name evidence="5" type="ORF">niasHS_010664</name>
</gene>
<evidence type="ECO:0000256" key="2">
    <source>
        <dbReference type="ARBA" id="ARBA00022729"/>
    </source>
</evidence>
<dbReference type="AlphaFoldDB" id="A0ABD2IXE2"/>
<dbReference type="PANTHER" id="PTHR15382">
    <property type="entry name" value="CTG4A-RELATED"/>
    <property type="match status" value="1"/>
</dbReference>
<evidence type="ECO:0000256" key="1">
    <source>
        <dbReference type="ARBA" id="ARBA00007285"/>
    </source>
</evidence>
<dbReference type="EMBL" id="JBICCN010000254">
    <property type="protein sequence ID" value="KAL3082862.1"/>
    <property type="molecule type" value="Genomic_DNA"/>
</dbReference>
<keyword evidence="2 3" id="KW-0732">Signal</keyword>